<evidence type="ECO:0000256" key="2">
    <source>
        <dbReference type="ARBA" id="ARBA00010352"/>
    </source>
</evidence>
<dbReference type="Ensembl" id="ENSNNAT00000006396.1">
    <property type="protein sequence ID" value="ENSNNAP00000006121.1"/>
    <property type="gene ID" value="ENSNNAG00000004145.1"/>
</dbReference>
<keyword evidence="4" id="KW-1015">Disulfide bond</keyword>
<evidence type="ECO:0000256" key="4">
    <source>
        <dbReference type="ARBA" id="ARBA00023157"/>
    </source>
</evidence>
<evidence type="ECO:0000256" key="3">
    <source>
        <dbReference type="ARBA" id="ARBA00022525"/>
    </source>
</evidence>
<name>A0A8C6VGH8_NAJNA</name>
<keyword evidence="7" id="KW-1185">Reference proteome</keyword>
<keyword evidence="3" id="KW-0964">Secreted</keyword>
<dbReference type="AlphaFoldDB" id="A0A8C6VGH8"/>
<sequence>MKAFFILIFYSFILATCQEKCYGNIPLPEFKDGKEVRPDTCVDIHDQREHLIGSTWSDDNGYRCVCTKLGSNCCKRWGKILSNSDILIFTCAFSWIPIHG</sequence>
<dbReference type="OMA" id="GHCIANT"/>
<comment type="subcellular location">
    <subcellularLocation>
        <location evidence="1">Secreted</location>
    </subcellularLocation>
</comment>
<dbReference type="Gene3D" id="2.60.40.1900">
    <property type="entry name" value="Beta-microseminoprotein (PSP94) domain"/>
    <property type="match status" value="1"/>
</dbReference>
<dbReference type="GeneTree" id="ENSGT00960000189547"/>
<evidence type="ECO:0000313" key="7">
    <source>
        <dbReference type="Proteomes" id="UP000694559"/>
    </source>
</evidence>
<dbReference type="InterPro" id="IPR008735">
    <property type="entry name" value="PSP94"/>
</dbReference>
<proteinExistence type="inferred from homology"/>
<feature type="signal peptide" evidence="5">
    <location>
        <begin position="1"/>
        <end position="23"/>
    </location>
</feature>
<accession>A0A8C6VGH8</accession>
<keyword evidence="5" id="KW-0732">Signal</keyword>
<dbReference type="Proteomes" id="UP000694559">
    <property type="component" value="Unplaced"/>
</dbReference>
<dbReference type="Pfam" id="PF05825">
    <property type="entry name" value="PSP94"/>
    <property type="match status" value="1"/>
</dbReference>
<evidence type="ECO:0000256" key="5">
    <source>
        <dbReference type="SAM" id="SignalP"/>
    </source>
</evidence>
<reference evidence="6" key="1">
    <citation type="submission" date="2025-08" db="UniProtKB">
        <authorList>
            <consortium name="Ensembl"/>
        </authorList>
    </citation>
    <scope>IDENTIFICATION</scope>
</reference>
<dbReference type="GO" id="GO:0005576">
    <property type="term" value="C:extracellular region"/>
    <property type="evidence" value="ECO:0007669"/>
    <property type="project" value="UniProtKB-SubCell"/>
</dbReference>
<reference evidence="6" key="2">
    <citation type="submission" date="2025-09" db="UniProtKB">
        <authorList>
            <consortium name="Ensembl"/>
        </authorList>
    </citation>
    <scope>IDENTIFICATION</scope>
</reference>
<evidence type="ECO:0000313" key="6">
    <source>
        <dbReference type="Ensembl" id="ENSNNAP00000006121.1"/>
    </source>
</evidence>
<comment type="similarity">
    <text evidence="2">Belongs to the beta-microseminoprotein family.</text>
</comment>
<protein>
    <submittedName>
        <fullName evidence="6">Uncharacterized protein</fullName>
    </submittedName>
</protein>
<organism evidence="6 7">
    <name type="scientific">Naja naja</name>
    <name type="common">Indian cobra</name>
    <dbReference type="NCBI Taxonomy" id="35670"/>
    <lineage>
        <taxon>Eukaryota</taxon>
        <taxon>Metazoa</taxon>
        <taxon>Chordata</taxon>
        <taxon>Craniata</taxon>
        <taxon>Vertebrata</taxon>
        <taxon>Euteleostomi</taxon>
        <taxon>Lepidosauria</taxon>
        <taxon>Squamata</taxon>
        <taxon>Bifurcata</taxon>
        <taxon>Unidentata</taxon>
        <taxon>Episquamata</taxon>
        <taxon>Toxicofera</taxon>
        <taxon>Serpentes</taxon>
        <taxon>Colubroidea</taxon>
        <taxon>Elapidae</taxon>
        <taxon>Elapinae</taxon>
        <taxon>Naja</taxon>
    </lineage>
</organism>
<feature type="chain" id="PRO_5034556246" evidence="5">
    <location>
        <begin position="24"/>
        <end position="100"/>
    </location>
</feature>
<evidence type="ECO:0000256" key="1">
    <source>
        <dbReference type="ARBA" id="ARBA00004613"/>
    </source>
</evidence>